<evidence type="ECO:0000313" key="2">
    <source>
        <dbReference type="Proteomes" id="UP001163798"/>
    </source>
</evidence>
<reference evidence="1" key="1">
    <citation type="submission" date="2022-08" db="EMBL/GenBank/DDBJ databases">
        <authorList>
            <consortium name="DOE Joint Genome Institute"/>
            <person name="Min B."/>
            <person name="Riley R."/>
            <person name="Sierra-Patev S."/>
            <person name="Naranjo-Ortiz M."/>
            <person name="Looney B."/>
            <person name="Konkel Z."/>
            <person name="Slot J.C."/>
            <person name="Sakamoto Y."/>
            <person name="Steenwyk J.L."/>
            <person name="Rokas A."/>
            <person name="Carro J."/>
            <person name="Camarero S."/>
            <person name="Ferreira P."/>
            <person name="Molpeceres G."/>
            <person name="Ruiz-Duenas F.J."/>
            <person name="Serrano A."/>
            <person name="Henrissat B."/>
            <person name="Drula E."/>
            <person name="Hughes K.W."/>
            <person name="Mata J.L."/>
            <person name="Ishikawa N.K."/>
            <person name="Vargas-Isla R."/>
            <person name="Ushijima S."/>
            <person name="Smith C.A."/>
            <person name="Ahrendt S."/>
            <person name="Andreopoulos W."/>
            <person name="He G."/>
            <person name="Labutti K."/>
            <person name="Lipzen A."/>
            <person name="Ng V."/>
            <person name="Sandor L."/>
            <person name="Barry K."/>
            <person name="Martinez A.T."/>
            <person name="Xiao Y."/>
            <person name="Gibbons J.G."/>
            <person name="Terashima K."/>
            <person name="Hibbett D.S."/>
            <person name="Grigoriev I.V."/>
        </authorList>
    </citation>
    <scope>NUCLEOTIDE SEQUENCE</scope>
    <source>
        <strain evidence="1">TFB10291</strain>
    </source>
</reference>
<organism evidence="1 2">
    <name type="scientific">Lentinula aff. detonsa</name>
    <dbReference type="NCBI Taxonomy" id="2804958"/>
    <lineage>
        <taxon>Eukaryota</taxon>
        <taxon>Fungi</taxon>
        <taxon>Dikarya</taxon>
        <taxon>Basidiomycota</taxon>
        <taxon>Agaricomycotina</taxon>
        <taxon>Agaricomycetes</taxon>
        <taxon>Agaricomycetidae</taxon>
        <taxon>Agaricales</taxon>
        <taxon>Marasmiineae</taxon>
        <taxon>Omphalotaceae</taxon>
        <taxon>Lentinula</taxon>
    </lineage>
</organism>
<proteinExistence type="predicted"/>
<dbReference type="AlphaFoldDB" id="A0AA38L1I0"/>
<name>A0AA38L1I0_9AGAR</name>
<dbReference type="Proteomes" id="UP001163798">
    <property type="component" value="Unassembled WGS sequence"/>
</dbReference>
<protein>
    <submittedName>
        <fullName evidence="1">Uncharacterized protein</fullName>
    </submittedName>
</protein>
<accession>A0AA38L1I0</accession>
<evidence type="ECO:0000313" key="1">
    <source>
        <dbReference type="EMBL" id="KAJ3779602.1"/>
    </source>
</evidence>
<comment type="caution">
    <text evidence="1">The sequence shown here is derived from an EMBL/GenBank/DDBJ whole genome shotgun (WGS) entry which is preliminary data.</text>
</comment>
<keyword evidence="2" id="KW-1185">Reference proteome</keyword>
<dbReference type="EMBL" id="MU794547">
    <property type="protein sequence ID" value="KAJ3779602.1"/>
    <property type="molecule type" value="Genomic_DNA"/>
</dbReference>
<sequence length="56" mass="6093">MSTTSSPTRPVHSPTLVNNEEEAELQAFLAAAQHEAQEKWGRLRAAKMSEVAAQGE</sequence>
<gene>
    <name evidence="1" type="ORF">GGU10DRAFT_382185</name>
</gene>